<dbReference type="KEGG" id="vg:6128907"/>
<dbReference type="OrthoDB" id="28972at10239"/>
<name>B1GS66_9CAUD</name>
<dbReference type="RefSeq" id="YP_001742047.1">
    <property type="nucleotide sequence ID" value="NC_010495.1"/>
</dbReference>
<proteinExistence type="predicted"/>
<dbReference type="Proteomes" id="UP000001690">
    <property type="component" value="Segment"/>
</dbReference>
<gene>
    <name evidence="1" type="ORF">VIP0010</name>
</gene>
<sequence>MQNCKRFRLTHSKGLMLRAMMLLMLLLSLAGCNSNSQTSASSSSDIPPLSPLAIQPQKPEFCLETCSANLSKEIDNWQITLTGQERRD</sequence>
<dbReference type="EMBL" id="AM491472">
    <property type="protein sequence ID" value="CAM33115.1"/>
    <property type="molecule type" value="Genomic_DNA"/>
</dbReference>
<keyword evidence="2" id="KW-1185">Reference proteome</keyword>
<protein>
    <submittedName>
        <fullName evidence="1">Phage tail protein</fullName>
    </submittedName>
</protein>
<dbReference type="PROSITE" id="PS51257">
    <property type="entry name" value="PROKAR_LIPOPROTEIN"/>
    <property type="match status" value="1"/>
</dbReference>
<dbReference type="GeneID" id="6128907"/>
<evidence type="ECO:0000313" key="1">
    <source>
        <dbReference type="EMBL" id="CAM33115.1"/>
    </source>
</evidence>
<evidence type="ECO:0000313" key="2">
    <source>
        <dbReference type="Proteomes" id="UP000001690"/>
    </source>
</evidence>
<accession>B1GS66</accession>
<organism evidence="1 2">
    <name type="scientific">Salmonella phage Vi II-E1</name>
    <dbReference type="NCBI Taxonomy" id="424716"/>
    <lineage>
        <taxon>Viruses</taxon>
        <taxon>Duplodnaviria</taxon>
        <taxon>Heunggongvirae</taxon>
        <taxon>Uroviricota</taxon>
        <taxon>Caudoviricetes</taxon>
        <taxon>Macdonaldcampvirus</taxon>
        <taxon>Macdonaldcampvirus ViIIE1</taxon>
    </lineage>
</organism>
<reference evidence="1 2" key="1">
    <citation type="journal article" date="2008" name="J. Bacteriol.">
        <title>Molecular characterization of the Salmonella enterica serovar Typhi Vi-typing bacteriophage E1.</title>
        <authorList>
            <person name="Pickard D."/>
            <person name="Thomson N.R."/>
            <person name="Baker S."/>
            <person name="Wain J."/>
            <person name="Pardo M."/>
            <person name="Goulding D."/>
            <person name="Hamlin N."/>
            <person name="Choudhary J."/>
            <person name="Threfall J."/>
            <person name="Dougan G."/>
        </authorList>
    </citation>
    <scope>NUCLEOTIDE SEQUENCE</scope>
</reference>